<evidence type="ECO:0008006" key="3">
    <source>
        <dbReference type="Google" id="ProtNLM"/>
    </source>
</evidence>
<dbReference type="Gene3D" id="3.30.460.10">
    <property type="entry name" value="Beta Polymerase, domain 2"/>
    <property type="match status" value="1"/>
</dbReference>
<organism evidence="1 2">
    <name type="scientific">Salana multivorans</name>
    <dbReference type="NCBI Taxonomy" id="120377"/>
    <lineage>
        <taxon>Bacteria</taxon>
        <taxon>Bacillati</taxon>
        <taxon>Actinomycetota</taxon>
        <taxon>Actinomycetes</taxon>
        <taxon>Micrococcales</taxon>
        <taxon>Beutenbergiaceae</taxon>
        <taxon>Salana</taxon>
    </lineage>
</organism>
<dbReference type="InterPro" id="IPR043519">
    <property type="entry name" value="NT_sf"/>
</dbReference>
<gene>
    <name evidence="1" type="ORF">EDD28_0248</name>
</gene>
<reference evidence="1 2" key="1">
    <citation type="submission" date="2018-11" db="EMBL/GenBank/DDBJ databases">
        <title>Sequencing the genomes of 1000 actinobacteria strains.</title>
        <authorList>
            <person name="Klenk H.-P."/>
        </authorList>
    </citation>
    <scope>NUCLEOTIDE SEQUENCE [LARGE SCALE GENOMIC DNA]</scope>
    <source>
        <strain evidence="1 2">DSM 13521</strain>
    </source>
</reference>
<name>A0A3N2D7C2_9MICO</name>
<sequence length="261" mass="27966">MSDHGGPGGGSGTAPGVRDLEPRIAALREACASTPGVTSLLVFGSTTRAAAHRRDAWSDLDFNVFLAPEAAADLARTWAFLPERDRIVLTAREGENGGVALYEDGLVAEFGAGPAWVVRDPDREVLLDGGDVVTQPPPALPDPRDQIGLFLVKLVIGVGRIRRGERIVGGALVRTYALTPLCEALRQRLAPDLPRNPFDPLRRIETALPRVAARIGDLLDGEVEACARGLLVLAREELEPGWEDFPSRAFDVAARALGWAD</sequence>
<dbReference type="RefSeq" id="WP_148059506.1">
    <property type="nucleotide sequence ID" value="NZ_RKHQ01000001.1"/>
</dbReference>
<keyword evidence="2" id="KW-1185">Reference proteome</keyword>
<dbReference type="EMBL" id="RKHQ01000001">
    <property type="protein sequence ID" value="ROR95686.1"/>
    <property type="molecule type" value="Genomic_DNA"/>
</dbReference>
<evidence type="ECO:0000313" key="2">
    <source>
        <dbReference type="Proteomes" id="UP000275356"/>
    </source>
</evidence>
<accession>A0A3N2D7C2</accession>
<dbReference type="AlphaFoldDB" id="A0A3N2D7C2"/>
<comment type="caution">
    <text evidence="1">The sequence shown here is derived from an EMBL/GenBank/DDBJ whole genome shotgun (WGS) entry which is preliminary data.</text>
</comment>
<dbReference type="OrthoDB" id="383876at2"/>
<dbReference type="Proteomes" id="UP000275356">
    <property type="component" value="Unassembled WGS sequence"/>
</dbReference>
<protein>
    <recommendedName>
        <fullName evidence="3">Nucleotidyltransferase-like protein</fullName>
    </recommendedName>
</protein>
<evidence type="ECO:0000313" key="1">
    <source>
        <dbReference type="EMBL" id="ROR95686.1"/>
    </source>
</evidence>
<proteinExistence type="predicted"/>